<dbReference type="Proteomes" id="UP000031327">
    <property type="component" value="Unassembled WGS sequence"/>
</dbReference>
<proteinExistence type="predicted"/>
<evidence type="ECO:0000313" key="4">
    <source>
        <dbReference type="Proteomes" id="UP000031327"/>
    </source>
</evidence>
<accession>A0A0C1QDQ1</accession>
<dbReference type="PANTHER" id="PTHR46825:SF9">
    <property type="entry name" value="BETA-LACTAMASE-RELATED DOMAIN-CONTAINING PROTEIN"/>
    <property type="match status" value="1"/>
</dbReference>
<feature type="signal peptide" evidence="1">
    <location>
        <begin position="1"/>
        <end position="19"/>
    </location>
</feature>
<dbReference type="EMBL" id="JWIC01000003">
    <property type="protein sequence ID" value="KID58746.1"/>
    <property type="molecule type" value="Genomic_DNA"/>
</dbReference>
<dbReference type="InterPro" id="IPR050491">
    <property type="entry name" value="AmpC-like"/>
</dbReference>
<dbReference type="RefSeq" id="WP_039607916.1">
    <property type="nucleotide sequence ID" value="NZ_JWIC01000003.1"/>
</dbReference>
<dbReference type="OrthoDB" id="9799367at2"/>
<dbReference type="Gene3D" id="3.40.710.10">
    <property type="entry name" value="DD-peptidase/beta-lactamase superfamily"/>
    <property type="match status" value="1"/>
</dbReference>
<dbReference type="AlphaFoldDB" id="A0A0C1QDQ1"/>
<keyword evidence="1" id="KW-0732">Signal</keyword>
<reference evidence="3 4" key="1">
    <citation type="submission" date="2014-12" db="EMBL/GenBank/DDBJ databases">
        <title>Draft Genome Sequence of Pseudoalteromonas luteoviolacea HI1.</title>
        <authorList>
            <person name="Asahina A.Y."/>
            <person name="Hadfield M.G."/>
        </authorList>
    </citation>
    <scope>NUCLEOTIDE SEQUENCE [LARGE SCALE GENOMIC DNA]</scope>
    <source>
        <strain evidence="3 4">HI1</strain>
    </source>
</reference>
<evidence type="ECO:0000256" key="1">
    <source>
        <dbReference type="SAM" id="SignalP"/>
    </source>
</evidence>
<name>A0A0C1QDQ1_9GAMM</name>
<feature type="chain" id="PRO_5002137178" evidence="1">
    <location>
        <begin position="20"/>
        <end position="454"/>
    </location>
</feature>
<organism evidence="3 4">
    <name type="scientific">Pseudoalteromonas luteoviolacea</name>
    <dbReference type="NCBI Taxonomy" id="43657"/>
    <lineage>
        <taxon>Bacteria</taxon>
        <taxon>Pseudomonadati</taxon>
        <taxon>Pseudomonadota</taxon>
        <taxon>Gammaproteobacteria</taxon>
        <taxon>Alteromonadales</taxon>
        <taxon>Pseudoalteromonadaceae</taxon>
        <taxon>Pseudoalteromonas</taxon>
    </lineage>
</organism>
<dbReference type="SUPFAM" id="SSF56601">
    <property type="entry name" value="beta-lactamase/transpeptidase-like"/>
    <property type="match status" value="1"/>
</dbReference>
<sequence>MRKCVINICVGLCAFASNADEKAFDAVLQCHSAADEPGLIVQLVQSDEVIYSGAAGLADLKTKRPLKVDDVMQIGSVTKMFTAAAILKLAENNALFLQDSIGKFIPDINPKYKDLTLFSLLTHTSGLSDYLGDPVVNSVWGNYASLDKVIKIITRLPLSFNSGDTHIYSNLGYILLGKAIEVAAGMPYHQYMKNTFFKPLGMDNTFVVTQGIRVNDVVGYTTNFDEPKKHIKAEKSKDRAWKVDRSWIHASGAIASTLHDMKVWNKALMSGQVVSEKGLNLMTKKVRLNDNSTANYGLGLNVFKLGGALSYNHAGMVPGFFTWHVYLPEHDLVATGMSNQDKYFPGLAILDMVAIQLGLSPKLLEDDEKITALANKLIGNYHSSDSSVLTISMENNQLYAQHKGKQKRRIMLRENNAYSYECTEHYFTLQENNSQMSIVSTHLIHGKQETYVKL</sequence>
<feature type="domain" description="Beta-lactamase-related" evidence="2">
    <location>
        <begin position="27"/>
        <end position="343"/>
    </location>
</feature>
<comment type="caution">
    <text evidence="3">The sequence shown here is derived from an EMBL/GenBank/DDBJ whole genome shotgun (WGS) entry which is preliminary data.</text>
</comment>
<dbReference type="InterPro" id="IPR001466">
    <property type="entry name" value="Beta-lactam-related"/>
</dbReference>
<evidence type="ECO:0000313" key="3">
    <source>
        <dbReference type="EMBL" id="KID58746.1"/>
    </source>
</evidence>
<gene>
    <name evidence="3" type="ORF">JF50_02445</name>
</gene>
<protein>
    <submittedName>
        <fullName evidence="3">Beta-lactamase</fullName>
    </submittedName>
</protein>
<dbReference type="InterPro" id="IPR012338">
    <property type="entry name" value="Beta-lactam/transpept-like"/>
</dbReference>
<dbReference type="PANTHER" id="PTHR46825">
    <property type="entry name" value="D-ALANYL-D-ALANINE-CARBOXYPEPTIDASE/ENDOPEPTIDASE AMPH"/>
    <property type="match status" value="1"/>
</dbReference>
<dbReference type="Pfam" id="PF00144">
    <property type="entry name" value="Beta-lactamase"/>
    <property type="match status" value="1"/>
</dbReference>
<evidence type="ECO:0000259" key="2">
    <source>
        <dbReference type="Pfam" id="PF00144"/>
    </source>
</evidence>